<protein>
    <recommendedName>
        <fullName evidence="4">Secreted protein</fullName>
    </recommendedName>
</protein>
<comment type="caution">
    <text evidence="2">The sequence shown here is derived from an EMBL/GenBank/DDBJ whole genome shotgun (WGS) entry which is preliminary data.</text>
</comment>
<dbReference type="Proteomes" id="UP001417504">
    <property type="component" value="Unassembled WGS sequence"/>
</dbReference>
<proteinExistence type="predicted"/>
<evidence type="ECO:0000313" key="3">
    <source>
        <dbReference type="Proteomes" id="UP001417504"/>
    </source>
</evidence>
<dbReference type="AlphaFoldDB" id="A0AAP0PVD9"/>
<feature type="chain" id="PRO_5042903813" description="Secreted protein" evidence="1">
    <location>
        <begin position="17"/>
        <end position="209"/>
    </location>
</feature>
<keyword evidence="3" id="KW-1185">Reference proteome</keyword>
<name>A0AAP0PVD9_9MAGN</name>
<reference evidence="2 3" key="1">
    <citation type="submission" date="2024-01" db="EMBL/GenBank/DDBJ databases">
        <title>Genome assemblies of Stephania.</title>
        <authorList>
            <person name="Yang L."/>
        </authorList>
    </citation>
    <scope>NUCLEOTIDE SEQUENCE [LARGE SCALE GENOMIC DNA]</scope>
    <source>
        <strain evidence="2">QJT</strain>
        <tissue evidence="2">Leaf</tissue>
    </source>
</reference>
<organism evidence="2 3">
    <name type="scientific">Stephania japonica</name>
    <dbReference type="NCBI Taxonomy" id="461633"/>
    <lineage>
        <taxon>Eukaryota</taxon>
        <taxon>Viridiplantae</taxon>
        <taxon>Streptophyta</taxon>
        <taxon>Embryophyta</taxon>
        <taxon>Tracheophyta</taxon>
        <taxon>Spermatophyta</taxon>
        <taxon>Magnoliopsida</taxon>
        <taxon>Ranunculales</taxon>
        <taxon>Menispermaceae</taxon>
        <taxon>Menispermoideae</taxon>
        <taxon>Cissampelideae</taxon>
        <taxon>Stephania</taxon>
    </lineage>
</organism>
<evidence type="ECO:0008006" key="4">
    <source>
        <dbReference type="Google" id="ProtNLM"/>
    </source>
</evidence>
<feature type="signal peptide" evidence="1">
    <location>
        <begin position="1"/>
        <end position="16"/>
    </location>
</feature>
<accession>A0AAP0PVD9</accession>
<evidence type="ECO:0000313" key="2">
    <source>
        <dbReference type="EMBL" id="KAK9156340.1"/>
    </source>
</evidence>
<keyword evidence="1" id="KW-0732">Signal</keyword>
<gene>
    <name evidence="2" type="ORF">Sjap_003820</name>
</gene>
<dbReference type="EMBL" id="JBBNAE010000001">
    <property type="protein sequence ID" value="KAK9156340.1"/>
    <property type="molecule type" value="Genomic_DNA"/>
</dbReference>
<evidence type="ECO:0000256" key="1">
    <source>
        <dbReference type="SAM" id="SignalP"/>
    </source>
</evidence>
<sequence>MPLMMLVLLLPHHHHARLHPIHPPTIKTAPTIPRIYIPAITATTATTATAAALTGPPSGGGPLPLHLPKLLQVHLQRLHVVLESQSRHRPEKIVTVDRLPLLSLTLIRRLSRDEAYELRHALLHRLLRVFRDLRVRWQRFLHDPTHVRYWQKPVLLSRRELAVGIVVVPPRLVVRVRHYRLTNPTFKRNRLNLGVFDVREIGKSKREIR</sequence>